<evidence type="ECO:0000313" key="1">
    <source>
        <dbReference type="EMBL" id="SAM85449.1"/>
    </source>
</evidence>
<organism evidence="1 2">
    <name type="scientific">Ustilago bromivora</name>
    <dbReference type="NCBI Taxonomy" id="307758"/>
    <lineage>
        <taxon>Eukaryota</taxon>
        <taxon>Fungi</taxon>
        <taxon>Dikarya</taxon>
        <taxon>Basidiomycota</taxon>
        <taxon>Ustilaginomycotina</taxon>
        <taxon>Ustilaginomycetes</taxon>
        <taxon>Ustilaginales</taxon>
        <taxon>Ustilaginaceae</taxon>
        <taxon>Ustilago</taxon>
    </lineage>
</organism>
<gene>
    <name evidence="1" type="ORF">UBRO_20911</name>
</gene>
<dbReference type="EMBL" id="LT558133">
    <property type="protein sequence ID" value="SAM85449.1"/>
    <property type="molecule type" value="Genomic_DNA"/>
</dbReference>
<reference evidence="2" key="1">
    <citation type="submission" date="2016-04" db="EMBL/GenBank/DDBJ databases">
        <authorList>
            <person name="Guldener U."/>
            <person name="Guldener U."/>
        </authorList>
    </citation>
    <scope>NUCLEOTIDE SEQUENCE [LARGE SCALE GENOMIC DNA]</scope>
    <source>
        <strain evidence="2">UB2112</strain>
    </source>
</reference>
<name>A0A1K0GBN2_9BASI</name>
<proteinExistence type="predicted"/>
<evidence type="ECO:0000313" key="2">
    <source>
        <dbReference type="Proteomes" id="UP000179920"/>
    </source>
</evidence>
<accession>A0A1K0GBN2</accession>
<protein>
    <submittedName>
        <fullName evidence="1">Uncharacterized protein</fullName>
    </submittedName>
</protein>
<dbReference type="AlphaFoldDB" id="A0A1K0GBN2"/>
<dbReference type="Proteomes" id="UP000179920">
    <property type="component" value="Chromosome XVII"/>
</dbReference>
<sequence length="105" mass="12172">MKQSFKLINLPREGWVYTASAYSRDAAKIWYCLFALPFAEADHVIWETIETAIRDRFGNENKVEAAYNIKSKLVFSTMDKYLQQWETILSLDATQHFGLVVAVFT</sequence>